<feature type="compositionally biased region" description="Basic and acidic residues" evidence="1">
    <location>
        <begin position="69"/>
        <end position="96"/>
    </location>
</feature>
<reference evidence="2 3" key="1">
    <citation type="submission" date="2012-05" db="EMBL/GenBank/DDBJ databases">
        <title>Recombination and specialization in a pathogen metapopulation.</title>
        <authorList>
            <person name="Gardiner A."/>
            <person name="Kemen E."/>
            <person name="Schultz-Larsen T."/>
            <person name="MacLean D."/>
            <person name="Van Oosterhout C."/>
            <person name="Jones J.D.G."/>
        </authorList>
    </citation>
    <scope>NUCLEOTIDE SEQUENCE [LARGE SCALE GENOMIC DNA]</scope>
    <source>
        <strain evidence="2 3">Ac Nc2</strain>
    </source>
</reference>
<dbReference type="OrthoDB" id="161294at2759"/>
<comment type="caution">
    <text evidence="2">The sequence shown here is derived from an EMBL/GenBank/DDBJ whole genome shotgun (WGS) entry which is preliminary data.</text>
</comment>
<feature type="compositionally biased region" description="Low complexity" evidence="1">
    <location>
        <begin position="97"/>
        <end position="106"/>
    </location>
</feature>
<feature type="region of interest" description="Disordered" evidence="1">
    <location>
        <begin position="66"/>
        <end position="127"/>
    </location>
</feature>
<dbReference type="Proteomes" id="UP000053237">
    <property type="component" value="Unassembled WGS sequence"/>
</dbReference>
<dbReference type="AlphaFoldDB" id="A0A024G0X5"/>
<dbReference type="EMBL" id="CAIX01000006">
    <property type="protein sequence ID" value="CCI40226.1"/>
    <property type="molecule type" value="Genomic_DNA"/>
</dbReference>
<gene>
    <name evidence="2" type="ORF">BN9_010100</name>
</gene>
<proteinExistence type="predicted"/>
<dbReference type="InParanoid" id="A0A024G0X5"/>
<sequence>MLTARDFFYPPTRTLSVWDRVRPNFWYPMASFEQSMMDFDRMADQMLATSFNRDFFHHQGRNDDDDEFFKDLPAKEEEKRKVNKEDDKEKKQEDRSFSSYSYSSSSVLDDKGRRITSRRRRYEDSNGRLKALHEREVDGKKLRTIWNRMKKDEEGKHDTICSNGSPEEFEKLWQETPFAKAQTNAIKDHAEGTEKKA</sequence>
<keyword evidence="3" id="KW-1185">Reference proteome</keyword>
<evidence type="ECO:0000256" key="1">
    <source>
        <dbReference type="SAM" id="MobiDB-lite"/>
    </source>
</evidence>
<evidence type="ECO:0000313" key="2">
    <source>
        <dbReference type="EMBL" id="CCI40226.1"/>
    </source>
</evidence>
<protein>
    <submittedName>
        <fullName evidence="2">Uncharacterized protein</fullName>
    </submittedName>
</protein>
<organism evidence="2 3">
    <name type="scientific">Albugo candida</name>
    <dbReference type="NCBI Taxonomy" id="65357"/>
    <lineage>
        <taxon>Eukaryota</taxon>
        <taxon>Sar</taxon>
        <taxon>Stramenopiles</taxon>
        <taxon>Oomycota</taxon>
        <taxon>Peronosporomycetes</taxon>
        <taxon>Albuginales</taxon>
        <taxon>Albuginaceae</taxon>
        <taxon>Albugo</taxon>
    </lineage>
</organism>
<accession>A0A024G0X5</accession>
<evidence type="ECO:0000313" key="3">
    <source>
        <dbReference type="Proteomes" id="UP000053237"/>
    </source>
</evidence>
<name>A0A024G0X5_9STRA</name>